<evidence type="ECO:0000313" key="10">
    <source>
        <dbReference type="Proteomes" id="UP000558997"/>
    </source>
</evidence>
<organism evidence="9 10">
    <name type="scientific">Kribbella solani</name>
    <dbReference type="NCBI Taxonomy" id="236067"/>
    <lineage>
        <taxon>Bacteria</taxon>
        <taxon>Bacillati</taxon>
        <taxon>Actinomycetota</taxon>
        <taxon>Actinomycetes</taxon>
        <taxon>Propionibacteriales</taxon>
        <taxon>Kribbellaceae</taxon>
        <taxon>Kribbella</taxon>
    </lineage>
</organism>
<protein>
    <submittedName>
        <fullName evidence="9">V/A-type H+-transporting ATPase subunit I</fullName>
    </submittedName>
</protein>
<dbReference type="GO" id="GO:0046961">
    <property type="term" value="F:proton-transporting ATPase activity, rotational mechanism"/>
    <property type="evidence" value="ECO:0007669"/>
    <property type="project" value="InterPro"/>
</dbReference>
<dbReference type="Proteomes" id="UP000558997">
    <property type="component" value="Unassembled WGS sequence"/>
</dbReference>
<dbReference type="AlphaFoldDB" id="A0A841DNX9"/>
<sequence length="445" mass="46347">MHSTSSGSWRDAVRPVRMQRIALVVPSMHQRALLDRVSSAGVVELDALRPDIEAAVVAERRPDWSDRELELRRRTAQAVPHGPVTALLGWTPAAKLGELADALAPVGGAAVPLPSPRGVQPPTLLRQKGRGQSFEVLVGTYTTVPYVDVDPALAAGIAYVAMFGMMFGDVGHGLLLLLGAVIVRSGRVGRLARLKPAWPFLAGAGAASVVFGVLYGEMFGPTGLVPVVWLSPVDNAVPLLLTAIGAGAVLLAGAYALGIVNRYREGGWGYALYARTGIAGALLFLALGGVAGGIYFGSDWLLAGSVLLGIAGLLLTFAGLLAASDGGGAGVLQAIVELFDVVVRLGSNVVSFARLAAFGLTHAALGAIVWTGTVALWNGGSVPERLGAVLVLIAGTGVAFALEALVAGIQALRLEYYELFSRVFDLDGRPFRPWRLPADEPEVTS</sequence>
<evidence type="ECO:0000256" key="2">
    <source>
        <dbReference type="ARBA" id="ARBA00009904"/>
    </source>
</evidence>
<reference evidence="9 10" key="1">
    <citation type="submission" date="2020-08" db="EMBL/GenBank/DDBJ databases">
        <title>Sequencing the genomes of 1000 actinobacteria strains.</title>
        <authorList>
            <person name="Klenk H.-P."/>
        </authorList>
    </citation>
    <scope>NUCLEOTIDE SEQUENCE [LARGE SCALE GENOMIC DNA]</scope>
    <source>
        <strain evidence="9 10">DSM 17294</strain>
    </source>
</reference>
<accession>A0A841DNX9</accession>
<keyword evidence="6" id="KW-0406">Ion transport</keyword>
<dbReference type="Pfam" id="PF01496">
    <property type="entry name" value="V_ATPase_I"/>
    <property type="match status" value="1"/>
</dbReference>
<name>A0A841DNX9_9ACTN</name>
<evidence type="ECO:0000256" key="6">
    <source>
        <dbReference type="ARBA" id="ARBA00023065"/>
    </source>
</evidence>
<feature type="transmembrane region" description="Helical" evidence="8">
    <location>
        <begin position="355"/>
        <end position="377"/>
    </location>
</feature>
<dbReference type="GO" id="GO:0016471">
    <property type="term" value="C:vacuolar proton-transporting V-type ATPase complex"/>
    <property type="evidence" value="ECO:0007669"/>
    <property type="project" value="TreeGrafter"/>
</dbReference>
<keyword evidence="4 8" id="KW-0812">Transmembrane</keyword>
<comment type="similarity">
    <text evidence="2">Belongs to the V-ATPase 116 kDa subunit family.</text>
</comment>
<feature type="transmembrane region" description="Helical" evidence="8">
    <location>
        <begin position="197"/>
        <end position="216"/>
    </location>
</feature>
<keyword evidence="7 8" id="KW-0472">Membrane</keyword>
<dbReference type="PANTHER" id="PTHR11629:SF63">
    <property type="entry name" value="V-TYPE PROTON ATPASE SUBUNIT A"/>
    <property type="match status" value="1"/>
</dbReference>
<evidence type="ECO:0000256" key="1">
    <source>
        <dbReference type="ARBA" id="ARBA00004141"/>
    </source>
</evidence>
<dbReference type="GO" id="GO:0033179">
    <property type="term" value="C:proton-transporting V-type ATPase, V0 domain"/>
    <property type="evidence" value="ECO:0007669"/>
    <property type="project" value="InterPro"/>
</dbReference>
<feature type="transmembrane region" description="Helical" evidence="8">
    <location>
        <begin position="157"/>
        <end position="185"/>
    </location>
</feature>
<feature type="transmembrane region" description="Helical" evidence="8">
    <location>
        <begin position="302"/>
        <end position="323"/>
    </location>
</feature>
<feature type="transmembrane region" description="Helical" evidence="8">
    <location>
        <begin position="389"/>
        <end position="412"/>
    </location>
</feature>
<dbReference type="GO" id="GO:0007035">
    <property type="term" value="P:vacuolar acidification"/>
    <property type="evidence" value="ECO:0007669"/>
    <property type="project" value="TreeGrafter"/>
</dbReference>
<evidence type="ECO:0000256" key="3">
    <source>
        <dbReference type="ARBA" id="ARBA00022448"/>
    </source>
</evidence>
<comment type="caution">
    <text evidence="9">The sequence shown here is derived from an EMBL/GenBank/DDBJ whole genome shotgun (WGS) entry which is preliminary data.</text>
</comment>
<dbReference type="PANTHER" id="PTHR11629">
    <property type="entry name" value="VACUOLAR PROTON ATPASES"/>
    <property type="match status" value="1"/>
</dbReference>
<comment type="subcellular location">
    <subcellularLocation>
        <location evidence="1">Membrane</location>
        <topology evidence="1">Multi-pass membrane protein</topology>
    </subcellularLocation>
</comment>
<dbReference type="RefSeq" id="WP_202887279.1">
    <property type="nucleotide sequence ID" value="NZ_BAAAVN010000004.1"/>
</dbReference>
<evidence type="ECO:0000256" key="5">
    <source>
        <dbReference type="ARBA" id="ARBA00022989"/>
    </source>
</evidence>
<keyword evidence="5 8" id="KW-1133">Transmembrane helix</keyword>
<dbReference type="InterPro" id="IPR002490">
    <property type="entry name" value="V-ATPase_116kDa_su"/>
</dbReference>
<dbReference type="GO" id="GO:0051117">
    <property type="term" value="F:ATPase binding"/>
    <property type="evidence" value="ECO:0007669"/>
    <property type="project" value="TreeGrafter"/>
</dbReference>
<dbReference type="EMBL" id="JACHNF010000001">
    <property type="protein sequence ID" value="MBB5978476.1"/>
    <property type="molecule type" value="Genomic_DNA"/>
</dbReference>
<evidence type="ECO:0000256" key="4">
    <source>
        <dbReference type="ARBA" id="ARBA00022692"/>
    </source>
</evidence>
<proteinExistence type="inferred from homology"/>
<keyword evidence="10" id="KW-1185">Reference proteome</keyword>
<feature type="transmembrane region" description="Helical" evidence="8">
    <location>
        <begin position="272"/>
        <end position="296"/>
    </location>
</feature>
<feature type="transmembrane region" description="Helical" evidence="8">
    <location>
        <begin position="236"/>
        <end position="260"/>
    </location>
</feature>
<evidence type="ECO:0000256" key="8">
    <source>
        <dbReference type="SAM" id="Phobius"/>
    </source>
</evidence>
<evidence type="ECO:0000313" key="9">
    <source>
        <dbReference type="EMBL" id="MBB5978476.1"/>
    </source>
</evidence>
<evidence type="ECO:0000256" key="7">
    <source>
        <dbReference type="ARBA" id="ARBA00023136"/>
    </source>
</evidence>
<keyword evidence="3" id="KW-0813">Transport</keyword>
<gene>
    <name evidence="9" type="ORF">HDA44_001817</name>
</gene>